<dbReference type="Pfam" id="PF11662">
    <property type="entry name" value="DUF3263"/>
    <property type="match status" value="1"/>
</dbReference>
<evidence type="ECO:0000313" key="1">
    <source>
        <dbReference type="EMBL" id="EME35725.1"/>
    </source>
</evidence>
<keyword evidence="2" id="KW-1185">Reference proteome</keyword>
<accession>M2YB65</accession>
<comment type="caution">
    <text evidence="1">The sequence shown here is derived from an EMBL/GenBank/DDBJ whole genome shotgun (WGS) entry which is preliminary data.</text>
</comment>
<dbReference type="GeneID" id="93316647"/>
<evidence type="ECO:0000313" key="2">
    <source>
        <dbReference type="Proteomes" id="UP000009877"/>
    </source>
</evidence>
<dbReference type="EMBL" id="ANHZ02000023">
    <property type="protein sequence ID" value="EME35725.1"/>
    <property type="molecule type" value="Genomic_DNA"/>
</dbReference>
<dbReference type="RefSeq" id="WP_006215584.1">
    <property type="nucleotide sequence ID" value="NZ_ANHZ02000023.1"/>
</dbReference>
<dbReference type="Proteomes" id="UP000009877">
    <property type="component" value="Unassembled WGS sequence"/>
</dbReference>
<gene>
    <name evidence="1" type="ORF">C884_01358</name>
</gene>
<dbReference type="AlphaFoldDB" id="M2YB65"/>
<name>M2YB65_9MICC</name>
<dbReference type="InterPro" id="IPR021678">
    <property type="entry name" value="DUF3263"/>
</dbReference>
<protein>
    <recommendedName>
        <fullName evidence="3">DUF3263 domain-containing protein</fullName>
    </recommendedName>
</protein>
<sequence length="74" mass="8476">MGAQAGELDEQQRAILDLEKRRFKYQGAKERAIGAQLGMPVTEYYQRLNALLDTEAAWAAEPVLVRRLRELRDS</sequence>
<reference evidence="1 2" key="1">
    <citation type="journal article" date="2014" name="Genome Announc.">
        <title>Draft Genome Sequence of Kocuria palustris PEL.</title>
        <authorList>
            <person name="Sharma G."/>
            <person name="Khatri I."/>
            <person name="Subramanian S."/>
        </authorList>
    </citation>
    <scope>NUCLEOTIDE SEQUENCE [LARGE SCALE GENOMIC DNA]</scope>
    <source>
        <strain evidence="1 2">PEL</strain>
    </source>
</reference>
<dbReference type="STRING" id="71999.KPaMU14_02320"/>
<proteinExistence type="predicted"/>
<organism evidence="1 2">
    <name type="scientific">Kocuria palustris PEL</name>
    <dbReference type="NCBI Taxonomy" id="1236550"/>
    <lineage>
        <taxon>Bacteria</taxon>
        <taxon>Bacillati</taxon>
        <taxon>Actinomycetota</taxon>
        <taxon>Actinomycetes</taxon>
        <taxon>Micrococcales</taxon>
        <taxon>Micrococcaceae</taxon>
        <taxon>Kocuria</taxon>
    </lineage>
</organism>
<evidence type="ECO:0008006" key="3">
    <source>
        <dbReference type="Google" id="ProtNLM"/>
    </source>
</evidence>